<dbReference type="EMBL" id="KZ293426">
    <property type="protein sequence ID" value="PBK70351.1"/>
    <property type="molecule type" value="Genomic_DNA"/>
</dbReference>
<feature type="compositionally biased region" description="Low complexity" evidence="1">
    <location>
        <begin position="8"/>
        <end position="19"/>
    </location>
</feature>
<evidence type="ECO:0000313" key="3">
    <source>
        <dbReference type="Proteomes" id="UP000218334"/>
    </source>
</evidence>
<evidence type="ECO:0000313" key="2">
    <source>
        <dbReference type="EMBL" id="PBK70351.1"/>
    </source>
</evidence>
<protein>
    <submittedName>
        <fullName evidence="2">Uncharacterized protein</fullName>
    </submittedName>
</protein>
<proteinExistence type="predicted"/>
<evidence type="ECO:0000256" key="1">
    <source>
        <dbReference type="SAM" id="MobiDB-lite"/>
    </source>
</evidence>
<dbReference type="AlphaFoldDB" id="A0A2H3BHJ1"/>
<feature type="region of interest" description="Disordered" evidence="1">
    <location>
        <begin position="51"/>
        <end position="97"/>
    </location>
</feature>
<dbReference type="Proteomes" id="UP000218334">
    <property type="component" value="Unassembled WGS sequence"/>
</dbReference>
<sequence length="97" mass="10837">MRGWEGVSPLSDPQSSSESGEARLRDFWFGFADLARFWLRGMSLGPSELFLFRDEDDEEDEEDEDSGDDAGDGDEWGDSWYGRVESSGGEEEDDIGG</sequence>
<gene>
    <name evidence="2" type="ORF">ARMSODRAFT_108454</name>
</gene>
<accession>A0A2H3BHJ1</accession>
<organism evidence="2 3">
    <name type="scientific">Armillaria solidipes</name>
    <dbReference type="NCBI Taxonomy" id="1076256"/>
    <lineage>
        <taxon>Eukaryota</taxon>
        <taxon>Fungi</taxon>
        <taxon>Dikarya</taxon>
        <taxon>Basidiomycota</taxon>
        <taxon>Agaricomycotina</taxon>
        <taxon>Agaricomycetes</taxon>
        <taxon>Agaricomycetidae</taxon>
        <taxon>Agaricales</taxon>
        <taxon>Marasmiineae</taxon>
        <taxon>Physalacriaceae</taxon>
        <taxon>Armillaria</taxon>
    </lineage>
</organism>
<name>A0A2H3BHJ1_9AGAR</name>
<feature type="compositionally biased region" description="Acidic residues" evidence="1">
    <location>
        <begin position="88"/>
        <end position="97"/>
    </location>
</feature>
<feature type="compositionally biased region" description="Acidic residues" evidence="1">
    <location>
        <begin position="54"/>
        <end position="77"/>
    </location>
</feature>
<reference evidence="3" key="1">
    <citation type="journal article" date="2017" name="Nat. Ecol. Evol.">
        <title>Genome expansion and lineage-specific genetic innovations in the forest pathogenic fungi Armillaria.</title>
        <authorList>
            <person name="Sipos G."/>
            <person name="Prasanna A.N."/>
            <person name="Walter M.C."/>
            <person name="O'Connor E."/>
            <person name="Balint B."/>
            <person name="Krizsan K."/>
            <person name="Kiss B."/>
            <person name="Hess J."/>
            <person name="Varga T."/>
            <person name="Slot J."/>
            <person name="Riley R."/>
            <person name="Boka B."/>
            <person name="Rigling D."/>
            <person name="Barry K."/>
            <person name="Lee J."/>
            <person name="Mihaltcheva S."/>
            <person name="LaButti K."/>
            <person name="Lipzen A."/>
            <person name="Waldron R."/>
            <person name="Moloney N.M."/>
            <person name="Sperisen C."/>
            <person name="Kredics L."/>
            <person name="Vagvoelgyi C."/>
            <person name="Patrignani A."/>
            <person name="Fitzpatrick D."/>
            <person name="Nagy I."/>
            <person name="Doyle S."/>
            <person name="Anderson J.B."/>
            <person name="Grigoriev I.V."/>
            <person name="Gueldener U."/>
            <person name="Muensterkoetter M."/>
            <person name="Nagy L.G."/>
        </authorList>
    </citation>
    <scope>NUCLEOTIDE SEQUENCE [LARGE SCALE GENOMIC DNA]</scope>
    <source>
        <strain evidence="3">28-4</strain>
    </source>
</reference>
<feature type="region of interest" description="Disordered" evidence="1">
    <location>
        <begin position="1"/>
        <end position="20"/>
    </location>
</feature>
<keyword evidence="3" id="KW-1185">Reference proteome</keyword>